<feature type="domain" description="VWFA" evidence="10">
    <location>
        <begin position="943"/>
        <end position="1154"/>
    </location>
</feature>
<feature type="signal peptide" evidence="9">
    <location>
        <begin position="1"/>
        <end position="18"/>
    </location>
</feature>
<accession>A0A6F9DEQ4</accession>
<keyword evidence="3" id="KW-0964">Secreted</keyword>
<feature type="chain" id="PRO_5026094961" evidence="9">
    <location>
        <begin position="19"/>
        <end position="1617"/>
    </location>
</feature>
<dbReference type="InterPro" id="IPR036465">
    <property type="entry name" value="vWFA_dom_sf"/>
</dbReference>
<evidence type="ECO:0000256" key="8">
    <source>
        <dbReference type="SAM" id="MobiDB-lite"/>
    </source>
</evidence>
<dbReference type="InterPro" id="IPR013694">
    <property type="entry name" value="VIT"/>
</dbReference>
<reference evidence="12" key="1">
    <citation type="submission" date="2020-04" db="EMBL/GenBank/DDBJ databases">
        <authorList>
            <person name="Neveu A P."/>
        </authorList>
    </citation>
    <scope>NUCLEOTIDE SEQUENCE</scope>
    <source>
        <tissue evidence="12">Whole embryo</tissue>
    </source>
</reference>
<dbReference type="PANTHER" id="PTHR10338:SF108">
    <property type="entry name" value="INTER-ALPHA-TRYPSIN INHIBITOR HEAVY CHAIN H4-LIKE PROTEIN"/>
    <property type="match status" value="1"/>
</dbReference>
<dbReference type="PANTHER" id="PTHR10338">
    <property type="entry name" value="INTER-ALPHA-TRYPSIN INHIBITOR HEAVY CHAIN FAMILY MEMBER"/>
    <property type="match status" value="1"/>
</dbReference>
<dbReference type="SUPFAM" id="SSF53300">
    <property type="entry name" value="vWA-like"/>
    <property type="match status" value="2"/>
</dbReference>
<dbReference type="GO" id="GO:0005576">
    <property type="term" value="C:extracellular region"/>
    <property type="evidence" value="ECO:0007669"/>
    <property type="project" value="UniProtKB-SubCell"/>
</dbReference>
<dbReference type="SMART" id="SM00609">
    <property type="entry name" value="VIT"/>
    <property type="match status" value="1"/>
</dbReference>
<dbReference type="GO" id="GO:0030212">
    <property type="term" value="P:hyaluronan metabolic process"/>
    <property type="evidence" value="ECO:0007669"/>
    <property type="project" value="InterPro"/>
</dbReference>
<evidence type="ECO:0000256" key="1">
    <source>
        <dbReference type="ARBA" id="ARBA00004613"/>
    </source>
</evidence>
<keyword evidence="5 9" id="KW-0732">Signal</keyword>
<protein>
    <submittedName>
        <fullName evidence="12">Inter-alpha-trypsin inhibitor heavy chain H3</fullName>
    </submittedName>
</protein>
<evidence type="ECO:0000256" key="9">
    <source>
        <dbReference type="SAM" id="SignalP"/>
    </source>
</evidence>
<comment type="subcellular location">
    <subcellularLocation>
        <location evidence="1">Secreted</location>
    </subcellularLocation>
</comment>
<gene>
    <name evidence="12" type="primary">Itih3-001</name>
</gene>
<dbReference type="EMBL" id="LR786072">
    <property type="protein sequence ID" value="CAB3257361.1"/>
    <property type="molecule type" value="mRNA"/>
</dbReference>
<name>A0A6F9DEQ4_9ASCI</name>
<keyword evidence="6" id="KW-0722">Serine protease inhibitor</keyword>
<evidence type="ECO:0000256" key="4">
    <source>
        <dbReference type="ARBA" id="ARBA00022690"/>
    </source>
</evidence>
<dbReference type="GO" id="GO:0004867">
    <property type="term" value="F:serine-type endopeptidase inhibitor activity"/>
    <property type="evidence" value="ECO:0007669"/>
    <property type="project" value="UniProtKB-KW"/>
</dbReference>
<evidence type="ECO:0000313" key="12">
    <source>
        <dbReference type="EMBL" id="CAB3257361.1"/>
    </source>
</evidence>
<keyword evidence="4" id="KW-0646">Protease inhibitor</keyword>
<evidence type="ECO:0000256" key="2">
    <source>
        <dbReference type="ARBA" id="ARBA00010158"/>
    </source>
</evidence>
<dbReference type="CDD" id="cd00198">
    <property type="entry name" value="vWFA"/>
    <property type="match status" value="1"/>
</dbReference>
<evidence type="ECO:0000259" key="11">
    <source>
        <dbReference type="PROSITE" id="PS51468"/>
    </source>
</evidence>
<dbReference type="InterPro" id="IPR010600">
    <property type="entry name" value="ITI_HC_C"/>
</dbReference>
<comment type="similarity">
    <text evidence="2">Belongs to the ITIH family.</text>
</comment>
<evidence type="ECO:0000256" key="6">
    <source>
        <dbReference type="ARBA" id="ARBA00022900"/>
    </source>
</evidence>
<dbReference type="PROSITE" id="PS50234">
    <property type="entry name" value="VWFA"/>
    <property type="match status" value="1"/>
</dbReference>
<dbReference type="PROSITE" id="PS51468">
    <property type="entry name" value="VIT"/>
    <property type="match status" value="1"/>
</dbReference>
<dbReference type="SMART" id="SM00327">
    <property type="entry name" value="VWA"/>
    <property type="match status" value="1"/>
</dbReference>
<feature type="domain" description="VIT" evidence="11">
    <location>
        <begin position="682"/>
        <end position="811"/>
    </location>
</feature>
<dbReference type="Pfam" id="PF06668">
    <property type="entry name" value="ITI_HC_C"/>
    <property type="match status" value="1"/>
</dbReference>
<dbReference type="Pfam" id="PF08487">
    <property type="entry name" value="VIT"/>
    <property type="match status" value="1"/>
</dbReference>
<evidence type="ECO:0000256" key="7">
    <source>
        <dbReference type="ARBA" id="ARBA00023180"/>
    </source>
</evidence>
<dbReference type="Pfam" id="PF25106">
    <property type="entry name" value="VWA_4"/>
    <property type="match status" value="1"/>
</dbReference>
<sequence length="1617" mass="180214">MSKSMVVLLLLCIGYVRSEVTVQTVVAPSPNCKPYKSILSDVMVTVSASFFADHPREGSEPLDPKNIKPFTPDGLFWAYYGNGSTAEEFKRAILEMAYVKFERLKNEDRIIVRQNIALYGSSGSFDLARERLASLLYAVTGDYSHGSSEWMSDSCLPVDQVESAEVGIAIEFASLRNEIGDDAFSSLLAINSGKTLAFVIDSTGSMGNEIHAARNRVKIITDFVQNSLDRPQEYVLVPFNDPEVGPLTVTKDAKEFKNALDRVSASGGGDQPEMCMRGIQLAVENCRAGSTIYVITDVHAKDYAIQDTVIAQARRKNIQIVFMLTNGLEYCRHTSDKRYLGCKQLYLRIAVETGGKVLIVSKSSLFRATEIVQSNLKQGYGVLRKVSIKTSTEAKKIYFDVDSGVDEVSVEAVGGCDSPVLVTHEDQTTEFWSVGDLYSVTKRVNGVFGRWHIALGASSNCDITISGRSRFGFLMNAFVKSSGNGSAVFQKLNGLPSASDHVMLTVDGFGQKQENGSDATDRVESVELWSESGLKAMQSVPVTPGDDPLDLSYVIHLTQLPPPFYVVVKGLDRNGFPFTRVIPQLMRTSHIKMTCDADDVGFKPGVSTRAHVSIENNGGNDTFLFTVIDKRHFARLVGASQRKITAGSTQRVGMDLTPKAKTKDGTASEITFTVKGKHPGSFQYVTCTAIVRSVRPRIDSLSIKGKINARYVETVVTSVITNDANFAREAEFDVILPSDAFIIGITMKLHNETIVGKVEEKKKAKKIYDKAKKTGKGAGHVAVRDKSTRIYKTSMFVEPRRNVSFQLTYQQLLRRTGGKYEYVVAITPLQPVKRLSVDVHIVEDDPIMFVRVPPFKTRQTNVVGPDQPPAGTTITFNSDRKSAHVRFLPSITQQTEFSPLGLSGSYIVQYDVQRSQMHGQVIASNGYFAHFFAPVSLAPLPKIVVFVIDKSGSMYGHKMAQTKKAFTSIMRNLNRDDYFNIIAFDGYTDPWIHEVMSPATPSSVENAVTYIEGIYASGGTNIMGAMESAFHLMKPFMGTKGNETENVLHDTSRRIRKREADMGEQLHDHTKMIIFMTDGQPSVGETNVKMIEERISSLNKNRVRIHTIGFGAYVDMGFLARVAAGNGGASRRIFESLDADTQMYGFLNEVTSPVMTDIVFDYPMDRVKDLTLNPYSVLSSGSEMVVAGRFDFEKELDGSGSDEAEVFELEKSHDIQKRATLVEMLSAQVRGNTFEGDWELDFDIDPNKVSRIDNSIHQIENFTERMWAFLQVKGILREAIIAEDDVKPALFERALNMSLKYNFVTPLTSLLVIRPKDRRKIENQLRKEEEERKEKEALAEKLRLEAKKRRKNARSRHRGTRIRVSSSSSLSSRSGGFYGDPHFVVPLAGKRKLCFNWDGKDGEIYNLFYDRVDHVLVNGQLVVRKIPDFKKPRSYISILSIVIPDKKLRFVVDPHNVTILSQDGERHVTLSVTSPMNFVRHGVRIQFYDVVHTSAKISIVTKGLTFHIKLVRNKQGSNSIDHLDFTVDSRHTGPNLHGVIGQFLNAEANIVGDPKGDGYLVIGERFGAVTMTTRKHPVSGHELSCWMSYGNAKDLIRGEHQHYLVNEIWAEPDFSFL</sequence>
<proteinExistence type="evidence at transcript level"/>
<evidence type="ECO:0000259" key="10">
    <source>
        <dbReference type="PROSITE" id="PS50234"/>
    </source>
</evidence>
<dbReference type="InterPro" id="IPR050934">
    <property type="entry name" value="ITIH"/>
</dbReference>
<dbReference type="InterPro" id="IPR002035">
    <property type="entry name" value="VWF_A"/>
</dbReference>
<dbReference type="Pfam" id="PF13768">
    <property type="entry name" value="VWA_3"/>
    <property type="match status" value="1"/>
</dbReference>
<organism evidence="12">
    <name type="scientific">Phallusia mammillata</name>
    <dbReference type="NCBI Taxonomy" id="59560"/>
    <lineage>
        <taxon>Eukaryota</taxon>
        <taxon>Metazoa</taxon>
        <taxon>Chordata</taxon>
        <taxon>Tunicata</taxon>
        <taxon>Ascidiacea</taxon>
        <taxon>Phlebobranchia</taxon>
        <taxon>Ascidiidae</taxon>
        <taxon>Phallusia</taxon>
    </lineage>
</organism>
<dbReference type="InterPro" id="IPR056861">
    <property type="entry name" value="HMCN1-like_VWA"/>
</dbReference>
<feature type="compositionally biased region" description="Basic residues" evidence="8">
    <location>
        <begin position="1348"/>
        <end position="1361"/>
    </location>
</feature>
<keyword evidence="7" id="KW-0325">Glycoprotein</keyword>
<evidence type="ECO:0000256" key="5">
    <source>
        <dbReference type="ARBA" id="ARBA00022729"/>
    </source>
</evidence>
<feature type="region of interest" description="Disordered" evidence="8">
    <location>
        <begin position="1348"/>
        <end position="1373"/>
    </location>
</feature>
<evidence type="ECO:0000256" key="3">
    <source>
        <dbReference type="ARBA" id="ARBA00022525"/>
    </source>
</evidence>
<dbReference type="Gene3D" id="3.40.50.410">
    <property type="entry name" value="von Willebrand factor, type A domain"/>
    <property type="match status" value="2"/>
</dbReference>